<dbReference type="InterPro" id="IPR018201">
    <property type="entry name" value="Ketoacyl_synth_AS"/>
</dbReference>
<dbReference type="SUPFAM" id="SSF51735">
    <property type="entry name" value="NAD(P)-binding Rossmann-fold domains"/>
    <property type="match status" value="2"/>
</dbReference>
<dbReference type="InterPro" id="IPR020841">
    <property type="entry name" value="PKS_Beta-ketoAc_synthase_dom"/>
</dbReference>
<dbReference type="Gene3D" id="3.40.50.150">
    <property type="entry name" value="Vaccinia Virus protein VP39"/>
    <property type="match status" value="1"/>
</dbReference>
<dbReference type="Pfam" id="PF14765">
    <property type="entry name" value="PS-DH"/>
    <property type="match status" value="1"/>
</dbReference>
<dbReference type="InterPro" id="IPR020806">
    <property type="entry name" value="PKS_PP-bd"/>
</dbReference>
<dbReference type="SUPFAM" id="SSF52151">
    <property type="entry name" value="FabD/lysophospholipase-like"/>
    <property type="match status" value="1"/>
</dbReference>
<dbReference type="GeneID" id="89943342"/>
<dbReference type="Pfam" id="PF08659">
    <property type="entry name" value="KR"/>
    <property type="match status" value="1"/>
</dbReference>
<dbReference type="GO" id="GO:0008270">
    <property type="term" value="F:zinc ion binding"/>
    <property type="evidence" value="ECO:0007669"/>
    <property type="project" value="InterPro"/>
</dbReference>
<evidence type="ECO:0000259" key="12">
    <source>
        <dbReference type="PROSITE" id="PS52019"/>
    </source>
</evidence>
<keyword evidence="5" id="KW-0560">Oxidoreductase</keyword>
<dbReference type="SUPFAM" id="SSF53901">
    <property type="entry name" value="Thiolase-like"/>
    <property type="match status" value="1"/>
</dbReference>
<dbReference type="InterPro" id="IPR057326">
    <property type="entry name" value="KR_dom"/>
</dbReference>
<dbReference type="InterPro" id="IPR050091">
    <property type="entry name" value="PKS_NRPS_Biosynth_Enz"/>
</dbReference>
<dbReference type="PROSITE" id="PS52004">
    <property type="entry name" value="KS3_2"/>
    <property type="match status" value="1"/>
</dbReference>
<dbReference type="InterPro" id="IPR014030">
    <property type="entry name" value="Ketoacyl_synth_N"/>
</dbReference>
<evidence type="ECO:0000256" key="3">
    <source>
        <dbReference type="ARBA" id="ARBA00022679"/>
    </source>
</evidence>
<reference evidence="13" key="2">
    <citation type="submission" date="2023-05" db="EMBL/GenBank/DDBJ databases">
        <authorList>
            <consortium name="Lawrence Berkeley National Laboratory"/>
            <person name="Steindorff A."/>
            <person name="Hensen N."/>
            <person name="Bonometti L."/>
            <person name="Westerberg I."/>
            <person name="Brannstrom I.O."/>
            <person name="Guillou S."/>
            <person name="Cros-Aarteil S."/>
            <person name="Calhoun S."/>
            <person name="Haridas S."/>
            <person name="Kuo A."/>
            <person name="Mondo S."/>
            <person name="Pangilinan J."/>
            <person name="Riley R."/>
            <person name="Labutti K."/>
            <person name="Andreopoulos B."/>
            <person name="Lipzen A."/>
            <person name="Chen C."/>
            <person name="Yanf M."/>
            <person name="Daum C."/>
            <person name="Ng V."/>
            <person name="Clum A."/>
            <person name="Ohm R."/>
            <person name="Martin F."/>
            <person name="Silar P."/>
            <person name="Natvig D."/>
            <person name="Lalanne C."/>
            <person name="Gautier V."/>
            <person name="Ament-Velasquez S.L."/>
            <person name="Kruys A."/>
            <person name="Hutchinson M.I."/>
            <person name="Powell A.J."/>
            <person name="Barry K."/>
            <person name="Miller A.N."/>
            <person name="Grigoriev I.V."/>
            <person name="Debuchy R."/>
            <person name="Gladieux P."/>
            <person name="Thoren M.H."/>
            <person name="Johannesson H."/>
        </authorList>
    </citation>
    <scope>NUCLEOTIDE SEQUENCE</scope>
    <source>
        <strain evidence="13">CBS 508.74</strain>
    </source>
</reference>
<dbReference type="Gene3D" id="3.40.366.10">
    <property type="entry name" value="Malonyl-Coenzyme A Acyl Carrier Protein, domain 2"/>
    <property type="match status" value="1"/>
</dbReference>
<evidence type="ECO:0000256" key="4">
    <source>
        <dbReference type="ARBA" id="ARBA00022857"/>
    </source>
</evidence>
<dbReference type="Gene3D" id="3.40.47.10">
    <property type="match status" value="1"/>
</dbReference>
<dbReference type="Gene3D" id="3.10.129.110">
    <property type="entry name" value="Polyketide synthase dehydratase"/>
    <property type="match status" value="1"/>
</dbReference>
<name>A0AAN6TC15_9PEZI</name>
<dbReference type="InterPro" id="IPR020843">
    <property type="entry name" value="ER"/>
</dbReference>
<dbReference type="InterPro" id="IPR049552">
    <property type="entry name" value="PKS_DH_N"/>
</dbReference>
<evidence type="ECO:0000256" key="9">
    <source>
        <dbReference type="SAM" id="MobiDB-lite"/>
    </source>
</evidence>
<dbReference type="InterPro" id="IPR029063">
    <property type="entry name" value="SAM-dependent_MTases_sf"/>
</dbReference>
<evidence type="ECO:0000256" key="8">
    <source>
        <dbReference type="PROSITE-ProRule" id="PRU01363"/>
    </source>
</evidence>
<dbReference type="Pfam" id="PF08242">
    <property type="entry name" value="Methyltransf_12"/>
    <property type="match status" value="1"/>
</dbReference>
<feature type="region of interest" description="C-terminal hotdog fold" evidence="8">
    <location>
        <begin position="1543"/>
        <end position="1695"/>
    </location>
</feature>
<feature type="region of interest" description="N-terminal hotdog fold" evidence="8">
    <location>
        <begin position="1379"/>
        <end position="1524"/>
    </location>
</feature>
<dbReference type="PROSITE" id="PS00012">
    <property type="entry name" value="PHOSPHOPANTETHEINE"/>
    <property type="match status" value="1"/>
</dbReference>
<keyword evidence="7" id="KW-0012">Acyltransferase</keyword>
<keyword evidence="4" id="KW-0521">NADP</keyword>
<dbReference type="Pfam" id="PF02801">
    <property type="entry name" value="Ketoacyl-synt_C"/>
    <property type="match status" value="1"/>
</dbReference>
<reference evidence="13" key="1">
    <citation type="journal article" date="2023" name="Mol. Phylogenet. Evol.">
        <title>Genome-scale phylogeny and comparative genomics of the fungal order Sordariales.</title>
        <authorList>
            <person name="Hensen N."/>
            <person name="Bonometti L."/>
            <person name="Westerberg I."/>
            <person name="Brannstrom I.O."/>
            <person name="Guillou S."/>
            <person name="Cros-Aarteil S."/>
            <person name="Calhoun S."/>
            <person name="Haridas S."/>
            <person name="Kuo A."/>
            <person name="Mondo S."/>
            <person name="Pangilinan J."/>
            <person name="Riley R."/>
            <person name="LaButti K."/>
            <person name="Andreopoulos B."/>
            <person name="Lipzen A."/>
            <person name="Chen C."/>
            <person name="Yan M."/>
            <person name="Daum C."/>
            <person name="Ng V."/>
            <person name="Clum A."/>
            <person name="Steindorff A."/>
            <person name="Ohm R.A."/>
            <person name="Martin F."/>
            <person name="Silar P."/>
            <person name="Natvig D.O."/>
            <person name="Lalanne C."/>
            <person name="Gautier V."/>
            <person name="Ament-Velasquez S.L."/>
            <person name="Kruys A."/>
            <person name="Hutchinson M.I."/>
            <person name="Powell A.J."/>
            <person name="Barry K."/>
            <person name="Miller A.N."/>
            <person name="Grigoriev I.V."/>
            <person name="Debuchy R."/>
            <person name="Gladieux P."/>
            <person name="Hiltunen Thoren M."/>
            <person name="Johannesson H."/>
        </authorList>
    </citation>
    <scope>NUCLEOTIDE SEQUENCE</scope>
    <source>
        <strain evidence="13">CBS 508.74</strain>
    </source>
</reference>
<dbReference type="SMART" id="SM00822">
    <property type="entry name" value="PKS_KR"/>
    <property type="match status" value="1"/>
</dbReference>
<dbReference type="SUPFAM" id="SSF53383">
    <property type="entry name" value="PLP-dependent transferases"/>
    <property type="match status" value="1"/>
</dbReference>
<proteinExistence type="predicted"/>
<dbReference type="Pfam" id="PF13602">
    <property type="entry name" value="ADH_zinc_N_2"/>
    <property type="match status" value="1"/>
</dbReference>
<keyword evidence="3" id="KW-0808">Transferase</keyword>
<dbReference type="Gene3D" id="3.30.70.3290">
    <property type="match status" value="1"/>
</dbReference>
<dbReference type="GO" id="GO:0004315">
    <property type="term" value="F:3-oxoacyl-[acyl-carrier-protein] synthase activity"/>
    <property type="evidence" value="ECO:0007669"/>
    <property type="project" value="InterPro"/>
</dbReference>
<dbReference type="InterPro" id="IPR006162">
    <property type="entry name" value="Ppantetheine_attach_site"/>
</dbReference>
<dbReference type="SMART" id="SM00825">
    <property type="entry name" value="PKS_KS"/>
    <property type="match status" value="1"/>
</dbReference>
<dbReference type="SUPFAM" id="SSF53335">
    <property type="entry name" value="S-adenosyl-L-methionine-dependent methyltransferases"/>
    <property type="match status" value="1"/>
</dbReference>
<dbReference type="InterPro" id="IPR004839">
    <property type="entry name" value="Aminotransferase_I/II_large"/>
</dbReference>
<dbReference type="InterPro" id="IPR002364">
    <property type="entry name" value="Quin_OxRdtase/zeta-crystal_CS"/>
</dbReference>
<feature type="domain" description="Ketosynthase family 3 (KS3)" evidence="11">
    <location>
        <begin position="418"/>
        <end position="844"/>
    </location>
</feature>
<evidence type="ECO:0000256" key="2">
    <source>
        <dbReference type="ARBA" id="ARBA00022553"/>
    </source>
</evidence>
<dbReference type="PROSITE" id="PS01162">
    <property type="entry name" value="QOR_ZETA_CRYSTAL"/>
    <property type="match status" value="1"/>
</dbReference>
<dbReference type="PROSITE" id="PS50075">
    <property type="entry name" value="CARRIER"/>
    <property type="match status" value="1"/>
</dbReference>
<dbReference type="InterPro" id="IPR013968">
    <property type="entry name" value="PKS_KR"/>
</dbReference>
<dbReference type="InterPro" id="IPR049551">
    <property type="entry name" value="PKS_DH_C"/>
</dbReference>
<dbReference type="Proteomes" id="UP001302812">
    <property type="component" value="Unassembled WGS sequence"/>
</dbReference>
<dbReference type="Gene3D" id="1.10.1200.10">
    <property type="entry name" value="ACP-like"/>
    <property type="match status" value="1"/>
</dbReference>
<dbReference type="Gene3D" id="3.90.1150.10">
    <property type="entry name" value="Aspartate Aminotransferase, domain 1"/>
    <property type="match status" value="1"/>
</dbReference>
<dbReference type="CDD" id="cd02440">
    <property type="entry name" value="AdoMet_MTases"/>
    <property type="match status" value="1"/>
</dbReference>
<dbReference type="InterPro" id="IPR013154">
    <property type="entry name" value="ADH-like_N"/>
</dbReference>
<comment type="caution">
    <text evidence="13">The sequence shown here is derived from an EMBL/GenBank/DDBJ whole genome shotgun (WGS) entry which is preliminary data.</text>
</comment>
<dbReference type="Pfam" id="PF21089">
    <property type="entry name" value="PKS_DH_N"/>
    <property type="match status" value="1"/>
</dbReference>
<protein>
    <recommendedName>
        <fullName evidence="15">Polyketide synthase</fullName>
    </recommendedName>
</protein>
<evidence type="ECO:0000256" key="6">
    <source>
        <dbReference type="ARBA" id="ARBA00023268"/>
    </source>
</evidence>
<dbReference type="GO" id="GO:1901336">
    <property type="term" value="P:lactone biosynthetic process"/>
    <property type="evidence" value="ECO:0007669"/>
    <property type="project" value="UniProtKB-ARBA"/>
</dbReference>
<evidence type="ECO:0000313" key="14">
    <source>
        <dbReference type="Proteomes" id="UP001302812"/>
    </source>
</evidence>
<dbReference type="Gene3D" id="3.40.50.720">
    <property type="entry name" value="NAD(P)-binding Rossmann-like Domain"/>
    <property type="match status" value="1"/>
</dbReference>
<dbReference type="PANTHER" id="PTHR43775">
    <property type="entry name" value="FATTY ACID SYNTHASE"/>
    <property type="match status" value="1"/>
</dbReference>
<dbReference type="Pfam" id="PF00109">
    <property type="entry name" value="ketoacyl-synt"/>
    <property type="match status" value="1"/>
</dbReference>
<feature type="region of interest" description="Disordered" evidence="9">
    <location>
        <begin position="877"/>
        <end position="898"/>
    </location>
</feature>
<dbReference type="InterPro" id="IPR016035">
    <property type="entry name" value="Acyl_Trfase/lysoPLipase"/>
</dbReference>
<dbReference type="InterPro" id="IPR015421">
    <property type="entry name" value="PyrdxlP-dep_Trfase_major"/>
</dbReference>
<dbReference type="SMART" id="SM00829">
    <property type="entry name" value="PKS_ER"/>
    <property type="match status" value="1"/>
</dbReference>
<keyword evidence="14" id="KW-1185">Reference proteome</keyword>
<dbReference type="SUPFAM" id="SSF55048">
    <property type="entry name" value="Probable ACP-binding domain of malonyl-CoA ACP transacylase"/>
    <property type="match status" value="1"/>
</dbReference>
<dbReference type="Pfam" id="PF00698">
    <property type="entry name" value="Acyl_transf_1"/>
    <property type="match status" value="1"/>
</dbReference>
<dbReference type="SUPFAM" id="SSF47336">
    <property type="entry name" value="ACP-like"/>
    <property type="match status" value="1"/>
</dbReference>
<dbReference type="InterPro" id="IPR015422">
    <property type="entry name" value="PyrdxlP-dep_Trfase_small"/>
</dbReference>
<evidence type="ECO:0000259" key="11">
    <source>
        <dbReference type="PROSITE" id="PS52004"/>
    </source>
</evidence>
<dbReference type="GO" id="GO:0004312">
    <property type="term" value="F:fatty acid synthase activity"/>
    <property type="evidence" value="ECO:0007669"/>
    <property type="project" value="TreeGrafter"/>
</dbReference>
<evidence type="ECO:0000256" key="7">
    <source>
        <dbReference type="ARBA" id="ARBA00023315"/>
    </source>
</evidence>
<dbReference type="Pfam" id="PF00155">
    <property type="entry name" value="Aminotran_1_2"/>
    <property type="match status" value="1"/>
</dbReference>
<dbReference type="PROSITE" id="PS00606">
    <property type="entry name" value="KS3_1"/>
    <property type="match status" value="1"/>
</dbReference>
<dbReference type="CDD" id="cd00833">
    <property type="entry name" value="PKS"/>
    <property type="match status" value="1"/>
</dbReference>
<dbReference type="GO" id="GO:0016491">
    <property type="term" value="F:oxidoreductase activity"/>
    <property type="evidence" value="ECO:0007669"/>
    <property type="project" value="UniProtKB-KW"/>
</dbReference>
<evidence type="ECO:0000256" key="1">
    <source>
        <dbReference type="ARBA" id="ARBA00022450"/>
    </source>
</evidence>
<gene>
    <name evidence="13" type="ORF">N656DRAFT_845918</name>
</gene>
<dbReference type="EMBL" id="MU853345">
    <property type="protein sequence ID" value="KAK4111596.1"/>
    <property type="molecule type" value="Genomic_DNA"/>
</dbReference>
<dbReference type="InterPro" id="IPR011032">
    <property type="entry name" value="GroES-like_sf"/>
</dbReference>
<keyword evidence="1" id="KW-0596">Phosphopantetheine</keyword>
<dbReference type="SMART" id="SM00827">
    <property type="entry name" value="PKS_AT"/>
    <property type="match status" value="1"/>
</dbReference>
<dbReference type="SUPFAM" id="SSF50129">
    <property type="entry name" value="GroES-like"/>
    <property type="match status" value="1"/>
</dbReference>
<dbReference type="Gene3D" id="3.90.180.10">
    <property type="entry name" value="Medium-chain alcohol dehydrogenases, catalytic domain"/>
    <property type="match status" value="1"/>
</dbReference>
<dbReference type="Pfam" id="PF23297">
    <property type="entry name" value="ACP_SdgA_C"/>
    <property type="match status" value="1"/>
</dbReference>
<dbReference type="SMART" id="SM00823">
    <property type="entry name" value="PKS_PP"/>
    <property type="match status" value="1"/>
</dbReference>
<dbReference type="InterPro" id="IPR015424">
    <property type="entry name" value="PyrdxlP-dep_Trfase"/>
</dbReference>
<dbReference type="RefSeq" id="XP_064669166.1">
    <property type="nucleotide sequence ID" value="XM_064819216.1"/>
</dbReference>
<dbReference type="InterPro" id="IPR014043">
    <property type="entry name" value="Acyl_transferase_dom"/>
</dbReference>
<dbReference type="InterPro" id="IPR042104">
    <property type="entry name" value="PKS_dehydratase_sf"/>
</dbReference>
<keyword evidence="6" id="KW-0511">Multifunctional enzyme</keyword>
<dbReference type="InterPro" id="IPR036291">
    <property type="entry name" value="NAD(P)-bd_dom_sf"/>
</dbReference>
<dbReference type="InterPro" id="IPR013217">
    <property type="entry name" value="Methyltransf_12"/>
</dbReference>
<keyword evidence="2" id="KW-0597">Phosphoprotein</keyword>
<dbReference type="InterPro" id="IPR036736">
    <property type="entry name" value="ACP-like_sf"/>
</dbReference>
<dbReference type="InterPro" id="IPR020807">
    <property type="entry name" value="PKS_DH"/>
</dbReference>
<dbReference type="PANTHER" id="PTHR43775:SF29">
    <property type="entry name" value="ASPERFURANONE POLYKETIDE SYNTHASE AFOG-RELATED"/>
    <property type="match status" value="1"/>
</dbReference>
<dbReference type="GO" id="GO:0030170">
    <property type="term" value="F:pyridoxal phosphate binding"/>
    <property type="evidence" value="ECO:0007669"/>
    <property type="project" value="InterPro"/>
</dbReference>
<dbReference type="InterPro" id="IPR016036">
    <property type="entry name" value="Malonyl_transacylase_ACP-bd"/>
</dbReference>
<dbReference type="GO" id="GO:0044550">
    <property type="term" value="P:secondary metabolite biosynthetic process"/>
    <property type="evidence" value="ECO:0007669"/>
    <property type="project" value="TreeGrafter"/>
</dbReference>
<dbReference type="SMART" id="SM00826">
    <property type="entry name" value="PKS_DH"/>
    <property type="match status" value="1"/>
</dbReference>
<dbReference type="CDD" id="cd05195">
    <property type="entry name" value="enoyl_red"/>
    <property type="match status" value="1"/>
</dbReference>
<dbReference type="GO" id="GO:0006633">
    <property type="term" value="P:fatty acid biosynthetic process"/>
    <property type="evidence" value="ECO:0007669"/>
    <property type="project" value="InterPro"/>
</dbReference>
<evidence type="ECO:0008006" key="15">
    <source>
        <dbReference type="Google" id="ProtNLM"/>
    </source>
</evidence>
<organism evidence="13 14">
    <name type="scientific">Canariomyces notabilis</name>
    <dbReference type="NCBI Taxonomy" id="2074819"/>
    <lineage>
        <taxon>Eukaryota</taxon>
        <taxon>Fungi</taxon>
        <taxon>Dikarya</taxon>
        <taxon>Ascomycota</taxon>
        <taxon>Pezizomycotina</taxon>
        <taxon>Sordariomycetes</taxon>
        <taxon>Sordariomycetidae</taxon>
        <taxon>Sordariales</taxon>
        <taxon>Chaetomiaceae</taxon>
        <taxon>Canariomyces</taxon>
    </lineage>
</organism>
<evidence type="ECO:0000313" key="13">
    <source>
        <dbReference type="EMBL" id="KAK4111596.1"/>
    </source>
</evidence>
<dbReference type="InterPro" id="IPR016039">
    <property type="entry name" value="Thiolase-like"/>
</dbReference>
<dbReference type="InterPro" id="IPR014031">
    <property type="entry name" value="Ketoacyl_synth_C"/>
</dbReference>
<feature type="domain" description="Carrier" evidence="10">
    <location>
        <begin position="2907"/>
        <end position="2984"/>
    </location>
</feature>
<dbReference type="Pfam" id="PF08240">
    <property type="entry name" value="ADH_N"/>
    <property type="match status" value="1"/>
</dbReference>
<feature type="active site" description="Proton acceptor; for dehydratase activity" evidence="8">
    <location>
        <position position="1411"/>
    </location>
</feature>
<dbReference type="Gene3D" id="3.40.640.10">
    <property type="entry name" value="Type I PLP-dependent aspartate aminotransferase-like (Major domain)"/>
    <property type="match status" value="1"/>
</dbReference>
<dbReference type="InterPro" id="IPR009081">
    <property type="entry name" value="PP-bd_ACP"/>
</dbReference>
<dbReference type="PROSITE" id="PS52019">
    <property type="entry name" value="PKS_MFAS_DH"/>
    <property type="match status" value="1"/>
</dbReference>
<dbReference type="GO" id="GO:0031177">
    <property type="term" value="F:phosphopantetheine binding"/>
    <property type="evidence" value="ECO:0007669"/>
    <property type="project" value="InterPro"/>
</dbReference>
<dbReference type="InterPro" id="IPR049900">
    <property type="entry name" value="PKS_mFAS_DH"/>
</dbReference>
<feature type="domain" description="PKS/mFAS DH" evidence="12">
    <location>
        <begin position="1379"/>
        <end position="1695"/>
    </location>
</feature>
<dbReference type="InterPro" id="IPR001227">
    <property type="entry name" value="Ac_transferase_dom_sf"/>
</dbReference>
<evidence type="ECO:0000256" key="5">
    <source>
        <dbReference type="ARBA" id="ARBA00023002"/>
    </source>
</evidence>
<accession>A0AAN6TC15</accession>
<sequence length="2990" mass="327722">MGHTQAVESPFLATLIKGHRIRPEHTKSLPTFYRNLEEALDVKRASDSFYSTLPTTDSGLDGSSVDFSSGDVLSMAGNSQHRAEFLAELDSHPDFALGTTSSRLLDGNYPYIEQAESHIAAFHGAETGLLVGSGFEANLAIWTTIPKQGDVIVYDTLVHASTNDGIRQSMATDRVAFPHSDVDAFRDTLRDILATRPLVRQGKRSVIVAVEAVYSMEGDVCPLQELVEAAQDVFQDHEGGIQFVVDEAHSVGLIGPEGRGLVCELGLEKEVAVIMHSFGKAIGAAGAIILGNKIIRDTVINFRRAIMFSTAPTFPFVAAIMSGYKVLSTKEKDRQHVQDMARLFFELLTSHPLWPAAKSKGILRVPLADGWEERVINTHIIAISTRPRTFWWMYYHLLSASFRTFPATYPAVPPGEDRLRVIIHAHNTEEQITGFVDALYAWVQEMMDIEAGTAAAPVTKAAKEVYDWMRREQLYSRGGCFMNEDPAAFDAPFFSITAKEAASMDPQQRWLLETSYRALENAGIPLEKAAGTSTAVYAASSTEDYLMMIAKDPDHAPQMVSTSTSPSIQANRLSWYFDLRGPSIHVNTACSSSMVAMDLACQSLRSGQSSMALVTAVNSMLSPEWSIYMSNMNFLSPDSRCYSFDHRANGYARGEGVIVLVLKRLSDAIRDRDTIRAVIRGTGSNQDGRTPALPQPSQSAQEALIRQVYKSCSLGFETTRYVETHGTGTQIGDVTEATALGRVFRGSSGSVKGNIGHLEGCSGLAGILKSIMILETGIIPPNASFEKLNPKIKAKLYHMEVQFPTTGAHKVPTSCIPWPTQGLRRISVNSFGFGGANSHIILDDALHAIEALGLVVNHRTLASAGLLTRAPEKLANRTGTNGADRLNGVNHHADPETRATSKEVAPGYRLLTWSARDEAALKRMLHLYDGFIKAQMHCDATFLGDLAYTLAARRSLMTWRSFSVVDVEAAPETLNISAMKCERAARENGVAFIFTGQGAQYANMGMELLRYPIFHATLAEADAIFQELGAEWSLFDELRDQARINNPEFSQPLCTALQIALVELLGSFNIFPDVVVGHSSGEIAAAYSAGALSLYSACTVAYHRGRLAGRVAAASAQQPGAMMSVNLSESEAESCLAKASPPGRVSVACINSPTNVTLSGDEVAIDQLQAGFERDGVFARKLRTGVAYHSPAMHPVAGEYLSSLGRLKPRELPGGNMNPLMVSIVTSQKVATINLLNPQYWADNLESPVRFADALQYVVHTAPKVDGLKPITDYLEIGPHGALQRPVRDCLTHAGNSTARYASVLSRQDSPLKTILQLVGQLFTCGHGVSITAANQQDGPSPAAKLVVDGPEYPFDRTQTYWYEPRSSRDWRLREGSSGSLLGLRTSDWNPLQPRWRKMLTVEEVPWVADHVVGNTIVFPAVGSLIMAMEAVRQTASSSQQAIRGYLVKEATFTSPIVVTPGQTTEVMTHLRPVQQMYERSSTRFEIEIFSYGESYWRACCKCIIHVEFEQESRGQVLGGGQELQILSDSLARKYADTRSKADVKITRSDFYRWLQENSFRYGPTFSLITDEVCWDGNDLAVAHVSVGPPVEGFEEGLVHPGVLDSFLQVCPIVPSRGMTTNVPTSIPHKIKNAWIAATGWKNPCTNRVKVLAEAKLKHAGAGLDCEIAVLSETGVLLCHIKRLEMSPVMEREIGIEKSGRRSLLHHIDWKPHLSLCTLQQPNRLRTATGKSGEHEDAAVHDRVELEKTLWSVAQQNIDSLRGTDWEKMPAHMKKYLSWLERQLHEKPSKDAPEASDLTTRLQDLGMRRPSWRMFTEVAQNLVAIVHGEPHELELSISSTLFQDCLDDMVSAVCNPDLEAYLGLLAHRKPTQRILEVGARRGVLTSFVLSVFRSIEARTGGIAFSEYVYSDTSTISVDDARQRFAEYQDRVDFMCLDVNQDLVAQGLQPSSYDVIFAAGSVRGEKDIGAILQNLRRVLIPGGQLVLHDITAPDCFEIGFGFGVTADWWRGREDDLDWDRATMTASQWDAVLKNNGFSGTNLVIRDYQNDAAHRSSLIVSSEAAHPGPLHAGTRVLIVVADGDDFQKSLAESVLRSLNTDWISRMHTLNEMADEKLDSGDYVICLADVYRPFLQPMSQTTLNTVRNWVRQSTNLFWVTAYDAESTALASSAAYAGIKDGLLRTLRSEYSLNRIVSLTVGDSTRDVVACSKYVSTVFESAFGGISADVEYAVRDGLVLTGRLVEDIDINQDLISSLVPQAITEPWLPGPPLTLAIQTRGQLETLQFREDVAYYDELGPTDIEVEAKVWGVGFRDVFLALGRLDEDDFGADCAGIVTRVGADVQSVKVGDRVCMQTTDCMKTYPRAHEWLTAKIPDSVSFEDACAVVIPGMTALQSLVEVARLQKGEKVLIHSASGGTGQVAVQVARMVGAEVFTTVGYDHKKQLLMDLYGVPADHIFYSRDTSFAQGVIRMTNGYGVDVVLNSLAGESLRASWDCIAPYGRMIEIGKADIDANASLPMARFAKNALYAGVDLLHIVKDMNKKELGHKLLQKTMDLARDGRIRAPRPLHAYNVDSVEEAFRYLASGKNTGRIVIRIDSATTVQKQVIKRRTWKFDENATYLVAGGLGGIGRSILRWMVARGAKYLLVPSRSGAASPAASEVVRELPGRGVVVSTPKCDVSSKESLSHMLQESTATLPPIRGCIVATMVLNDCTFENMTLAQWEQTSRSKVEASWNLHTMLPNLDFFILLSSVSGVVGNPGQSNYAAGCTFQDALARHRSSGGQKAISIDLGVMRSIGVVAETERLQRHLLQNSRGFVPIEEAEFLSLLDICCDPSYHPGSHQCQMVMGLETPASLLLARSLDEPLPEILQRPLFARFSQLPGSRAGGSSSNNSSSDDAARLFRQAGSATERARVVVDALSKRLARTLSIKLEDVDTHQALHAYGVDSLVAVELRSWLGKEFAADVPVFEIVSGKTIEAVGELVANSSRIEMRG</sequence>
<evidence type="ECO:0000259" key="10">
    <source>
        <dbReference type="PROSITE" id="PS50075"/>
    </source>
</evidence>
<feature type="active site" description="Proton donor; for dehydratase activity" evidence="8">
    <location>
        <position position="1605"/>
    </location>
</feature>
<dbReference type="FunFam" id="3.40.50.720:FF:000209">
    <property type="entry name" value="Polyketide synthase Pks12"/>
    <property type="match status" value="1"/>
</dbReference>